<evidence type="ECO:0000256" key="1">
    <source>
        <dbReference type="SAM" id="Phobius"/>
    </source>
</evidence>
<name>A0A328CAZ5_9DELT</name>
<protein>
    <submittedName>
        <fullName evidence="2">Uncharacterized protein</fullName>
    </submittedName>
</protein>
<keyword evidence="1" id="KW-0472">Membrane</keyword>
<keyword evidence="1" id="KW-0812">Transmembrane</keyword>
<comment type="caution">
    <text evidence="2">The sequence shown here is derived from an EMBL/GenBank/DDBJ whole genome shotgun (WGS) entry which is preliminary data.</text>
</comment>
<reference evidence="2 3" key="1">
    <citation type="submission" date="2018-05" db="EMBL/GenBank/DDBJ databases">
        <title>Lujinxingia marina gen. nov. sp. nov., a new facultative anaerobic member of the class Deltaproteobacteria, and proposal of Lujinxingaceae fam. nov.</title>
        <authorList>
            <person name="Li C.-M."/>
        </authorList>
    </citation>
    <scope>NUCLEOTIDE SEQUENCE [LARGE SCALE GENOMIC DNA]</scope>
    <source>
        <strain evidence="2 3">B210</strain>
    </source>
</reference>
<gene>
    <name evidence="2" type="ORF">DL240_01255</name>
</gene>
<dbReference type="RefSeq" id="WP_111728038.1">
    <property type="nucleotide sequence ID" value="NZ_QHKO01000001.1"/>
</dbReference>
<accession>A0A328CAZ5</accession>
<evidence type="ECO:0000313" key="2">
    <source>
        <dbReference type="EMBL" id="RAL24866.1"/>
    </source>
</evidence>
<evidence type="ECO:0000313" key="3">
    <source>
        <dbReference type="Proteomes" id="UP000249169"/>
    </source>
</evidence>
<sequence>MNISSTLRTLLKLGASGAAIVAIGAAIMVAPSSDGEVKEAQADLTDFLTGPKAEQRNFERVVVESGLQPRSYDYNGNDVYFAAGDSEKSPRELLEYYQQRFHALGVNSQVYTNPLLLHGDSKEVYRDAKDDPEYIKQNHAMLNGEVVPFSVTDDLVSMGAMVPRRESDNIADLIETWTHSQNGGLDIEDNMRSYRLIEARRNPDTGGSTVTATWADDGFDPKKIRDPNAIDVRPDSTIPACAGCERVSRLAGNSPNDPYVVNLYKSRAATDNVARFYRNAMTNRGWEISKSTEMLDEYARHVPQLAAIHGELLNFERDGEHISLIIQEDEYGDTMVASIHEGPKPGQ</sequence>
<dbReference type="PROSITE" id="PS51318">
    <property type="entry name" value="TAT"/>
    <property type="match status" value="1"/>
</dbReference>
<proteinExistence type="predicted"/>
<keyword evidence="1" id="KW-1133">Transmembrane helix</keyword>
<organism evidence="2 3">
    <name type="scientific">Lujinxingia litoralis</name>
    <dbReference type="NCBI Taxonomy" id="2211119"/>
    <lineage>
        <taxon>Bacteria</taxon>
        <taxon>Deltaproteobacteria</taxon>
        <taxon>Bradymonadales</taxon>
        <taxon>Lujinxingiaceae</taxon>
        <taxon>Lujinxingia</taxon>
    </lineage>
</organism>
<dbReference type="OrthoDB" id="5497569at2"/>
<dbReference type="InterPro" id="IPR006311">
    <property type="entry name" value="TAT_signal"/>
</dbReference>
<feature type="transmembrane region" description="Helical" evidence="1">
    <location>
        <begin position="9"/>
        <end position="30"/>
    </location>
</feature>
<dbReference type="EMBL" id="QHKO01000001">
    <property type="protein sequence ID" value="RAL24866.1"/>
    <property type="molecule type" value="Genomic_DNA"/>
</dbReference>
<keyword evidence="3" id="KW-1185">Reference proteome</keyword>
<dbReference type="Proteomes" id="UP000249169">
    <property type="component" value="Unassembled WGS sequence"/>
</dbReference>
<dbReference type="AlphaFoldDB" id="A0A328CAZ5"/>